<name>A0A7X5HXL8_9FIRM</name>
<dbReference type="Proteomes" id="UP000461585">
    <property type="component" value="Unassembled WGS sequence"/>
</dbReference>
<dbReference type="EMBL" id="JAAEEH010000042">
    <property type="protein sequence ID" value="NDL68500.1"/>
    <property type="molecule type" value="Genomic_DNA"/>
</dbReference>
<organism evidence="1 2">
    <name type="scientific">Anaerotalea alkaliphila</name>
    <dbReference type="NCBI Taxonomy" id="2662126"/>
    <lineage>
        <taxon>Bacteria</taxon>
        <taxon>Bacillati</taxon>
        <taxon>Bacillota</taxon>
        <taxon>Clostridia</taxon>
        <taxon>Eubacteriales</taxon>
        <taxon>Anaerotalea</taxon>
    </lineage>
</organism>
<dbReference type="RefSeq" id="WP_162371225.1">
    <property type="nucleotide sequence ID" value="NZ_JAAEEH010000042.1"/>
</dbReference>
<protein>
    <submittedName>
        <fullName evidence="1">Uncharacterized protein</fullName>
    </submittedName>
</protein>
<accession>A0A7X5HXL8</accession>
<dbReference type="AlphaFoldDB" id="A0A7X5HXL8"/>
<proteinExistence type="predicted"/>
<sequence>MIWIRTQEHELIETGFITTADNRIQIVAMVPGLDKIAGVGTYTEDRAKEIIEDIRVHIIKGLPVYDMPAE</sequence>
<evidence type="ECO:0000313" key="2">
    <source>
        <dbReference type="Proteomes" id="UP000461585"/>
    </source>
</evidence>
<comment type="caution">
    <text evidence="1">The sequence shown here is derived from an EMBL/GenBank/DDBJ whole genome shotgun (WGS) entry which is preliminary data.</text>
</comment>
<gene>
    <name evidence="1" type="ORF">GXN74_12210</name>
</gene>
<reference evidence="1 2" key="1">
    <citation type="submission" date="2020-01" db="EMBL/GenBank/DDBJ databases">
        <title>Anaeroalcalibacter tamaniensis gen. nov., sp. nov., moderately halophilic strictly anaerobic fermenter bacterium from mud volcano of Taman peninsula.</title>
        <authorList>
            <person name="Frolova A."/>
            <person name="Merkel A.Y."/>
            <person name="Slobodkin A.I."/>
        </authorList>
    </citation>
    <scope>NUCLEOTIDE SEQUENCE [LARGE SCALE GENOMIC DNA]</scope>
    <source>
        <strain evidence="1 2">F-3ap</strain>
    </source>
</reference>
<keyword evidence="2" id="KW-1185">Reference proteome</keyword>
<evidence type="ECO:0000313" key="1">
    <source>
        <dbReference type="EMBL" id="NDL68500.1"/>
    </source>
</evidence>